<sequence>MNAALDLVAVAGVILATVLIGVYGLRFSRTTSDFFVASRTVRPVWNASAISGEYLSAGTFLGLSGLVLLDGARGFWFPIGYAAGYLLVLAFVAAPLRRSGAYTIPDFVEARLESRSARRVTSAAVLIIGWLYIVPQLHGAGITLEVVAGLPTWVGAIVVAVLVAALVAAGGMRAITFVQGFHYWLKLTALLVPVVFVAFALGGAPETVDPQLVFPPSAGPGGIDAYATGSLLLALLLGTMGLPHVLVRFYTSPDGVSARTTTVIVIVMVSAFYAVSSAMGILSRIVAPDLAVPGVADTVVLVLPSRVFPGPVGQLLTALIVAGAFAAFLATSAGLVVSLAGVVSQDVFRGSVRSFRLSAVLCALVPLAVALLTVPAGLVASVGLVFVFAASSLSPVILLGVWWTRLTARGAIAGMIAGGLACALSLLVHAAVGGVGVAAPLLEQPAAWTIPLATTVTVVVSLGDRRGAPLRAERFLARLHAPEA</sequence>
<keyword evidence="7 12" id="KW-1133">Transmembrane helix</keyword>
<dbReference type="PANTHER" id="PTHR48086">
    <property type="entry name" value="SODIUM/PROLINE SYMPORTER-RELATED"/>
    <property type="match status" value="1"/>
</dbReference>
<feature type="transmembrane region" description="Helical" evidence="12">
    <location>
        <begin position="45"/>
        <end position="69"/>
    </location>
</feature>
<comment type="caution">
    <text evidence="13">The sequence shown here is derived from an EMBL/GenBank/DDBJ whole genome shotgun (WGS) entry which is preliminary data.</text>
</comment>
<keyword evidence="3" id="KW-0813">Transport</keyword>
<evidence type="ECO:0000256" key="9">
    <source>
        <dbReference type="ARBA" id="ARBA00023065"/>
    </source>
</evidence>
<dbReference type="InterPro" id="IPR038377">
    <property type="entry name" value="Na/Glc_symporter_sf"/>
</dbReference>
<feature type="transmembrane region" description="Helical" evidence="12">
    <location>
        <begin position="183"/>
        <end position="205"/>
    </location>
</feature>
<comment type="similarity">
    <text evidence="2 11">Belongs to the sodium:solute symporter (SSF) (TC 2.A.21) family.</text>
</comment>
<evidence type="ECO:0000256" key="12">
    <source>
        <dbReference type="SAM" id="Phobius"/>
    </source>
</evidence>
<evidence type="ECO:0000256" key="7">
    <source>
        <dbReference type="ARBA" id="ARBA00022989"/>
    </source>
</evidence>
<evidence type="ECO:0000256" key="10">
    <source>
        <dbReference type="ARBA" id="ARBA00023136"/>
    </source>
</evidence>
<dbReference type="RefSeq" id="WP_215488356.1">
    <property type="nucleotide sequence ID" value="NZ_BAAAPJ010000007.1"/>
</dbReference>
<dbReference type="Proteomes" id="UP000740605">
    <property type="component" value="Unassembled WGS sequence"/>
</dbReference>
<dbReference type="InterPro" id="IPR018212">
    <property type="entry name" value="Na/solute_symporter_CS"/>
</dbReference>
<evidence type="ECO:0000256" key="6">
    <source>
        <dbReference type="ARBA" id="ARBA00022847"/>
    </source>
</evidence>
<keyword evidence="10 12" id="KW-0472">Membrane</keyword>
<reference evidence="13 14" key="1">
    <citation type="submission" date="2021-03" db="EMBL/GenBank/DDBJ databases">
        <title>Microbacterium pauli sp. nov., isolated from microfiltered milk.</title>
        <authorList>
            <person name="Bellassi P."/>
            <person name="Fontana A."/>
            <person name="Callegari M.L."/>
            <person name="Lorenzo M."/>
            <person name="Cappa F."/>
        </authorList>
    </citation>
    <scope>NUCLEOTIDE SEQUENCE [LARGE SCALE GENOMIC DNA]</scope>
    <source>
        <strain evidence="13 14">DSM 18909</strain>
    </source>
</reference>
<dbReference type="PROSITE" id="PS50283">
    <property type="entry name" value="NA_SOLUT_SYMP_3"/>
    <property type="match status" value="1"/>
</dbReference>
<evidence type="ECO:0000256" key="11">
    <source>
        <dbReference type="RuleBase" id="RU362091"/>
    </source>
</evidence>
<proteinExistence type="inferred from homology"/>
<organism evidence="13 14">
    <name type="scientific">Microbacterium flavum</name>
    <dbReference type="NCBI Taxonomy" id="415216"/>
    <lineage>
        <taxon>Bacteria</taxon>
        <taxon>Bacillati</taxon>
        <taxon>Actinomycetota</taxon>
        <taxon>Actinomycetes</taxon>
        <taxon>Micrococcales</taxon>
        <taxon>Microbacteriaceae</taxon>
        <taxon>Microbacterium</taxon>
    </lineage>
</organism>
<feature type="transmembrane region" description="Helical" evidence="12">
    <location>
        <begin position="445"/>
        <end position="463"/>
    </location>
</feature>
<dbReference type="PROSITE" id="PS00457">
    <property type="entry name" value="NA_SOLUT_SYMP_2"/>
    <property type="match status" value="1"/>
</dbReference>
<dbReference type="Gene3D" id="1.20.1730.10">
    <property type="entry name" value="Sodium/glucose cotransporter"/>
    <property type="match status" value="1"/>
</dbReference>
<dbReference type="EMBL" id="JAFLHG010000014">
    <property type="protein sequence ID" value="MBT8799119.1"/>
    <property type="molecule type" value="Genomic_DNA"/>
</dbReference>
<gene>
    <name evidence="13" type="ORF">J0P97_13720</name>
</gene>
<evidence type="ECO:0000256" key="5">
    <source>
        <dbReference type="ARBA" id="ARBA00022692"/>
    </source>
</evidence>
<evidence type="ECO:0000256" key="2">
    <source>
        <dbReference type="ARBA" id="ARBA00006434"/>
    </source>
</evidence>
<dbReference type="CDD" id="cd11480">
    <property type="entry name" value="SLC5sbd_u4"/>
    <property type="match status" value="1"/>
</dbReference>
<dbReference type="InterPro" id="IPR001734">
    <property type="entry name" value="Na/solute_symporter"/>
</dbReference>
<dbReference type="PANTHER" id="PTHR48086:SF6">
    <property type="entry name" value="CATION_ACETATE SYMPORTER ACTP"/>
    <property type="match status" value="1"/>
</dbReference>
<keyword evidence="6" id="KW-0769">Symport</keyword>
<feature type="transmembrane region" description="Helical" evidence="12">
    <location>
        <begin position="415"/>
        <end position="439"/>
    </location>
</feature>
<evidence type="ECO:0000256" key="8">
    <source>
        <dbReference type="ARBA" id="ARBA00023053"/>
    </source>
</evidence>
<feature type="transmembrane region" description="Helical" evidence="12">
    <location>
        <begin position="153"/>
        <end position="171"/>
    </location>
</feature>
<feature type="transmembrane region" description="Helical" evidence="12">
    <location>
        <begin position="262"/>
        <end position="282"/>
    </location>
</feature>
<dbReference type="Pfam" id="PF00474">
    <property type="entry name" value="SSF"/>
    <property type="match status" value="1"/>
</dbReference>
<feature type="transmembrane region" description="Helical" evidence="12">
    <location>
        <begin position="225"/>
        <end position="250"/>
    </location>
</feature>
<dbReference type="InterPro" id="IPR050277">
    <property type="entry name" value="Sodium:Solute_Symporter"/>
</dbReference>
<evidence type="ECO:0000313" key="13">
    <source>
        <dbReference type="EMBL" id="MBT8799119.1"/>
    </source>
</evidence>
<feature type="transmembrane region" description="Helical" evidence="12">
    <location>
        <begin position="315"/>
        <end position="343"/>
    </location>
</feature>
<evidence type="ECO:0000256" key="1">
    <source>
        <dbReference type="ARBA" id="ARBA00004651"/>
    </source>
</evidence>
<feature type="transmembrane region" description="Helical" evidence="12">
    <location>
        <begin position="117"/>
        <end position="133"/>
    </location>
</feature>
<keyword evidence="9" id="KW-0406">Ion transport</keyword>
<keyword evidence="5 12" id="KW-0812">Transmembrane</keyword>
<keyword evidence="8" id="KW-0915">Sodium</keyword>
<protein>
    <submittedName>
        <fullName evidence="13">Cation acetate symporter</fullName>
    </submittedName>
</protein>
<feature type="transmembrane region" description="Helical" evidence="12">
    <location>
        <begin position="6"/>
        <end position="25"/>
    </location>
</feature>
<evidence type="ECO:0000256" key="3">
    <source>
        <dbReference type="ARBA" id="ARBA00022448"/>
    </source>
</evidence>
<evidence type="ECO:0000256" key="4">
    <source>
        <dbReference type="ARBA" id="ARBA00022475"/>
    </source>
</evidence>
<accession>A0ABS5XY76</accession>
<evidence type="ECO:0000313" key="14">
    <source>
        <dbReference type="Proteomes" id="UP000740605"/>
    </source>
</evidence>
<keyword evidence="14" id="KW-1185">Reference proteome</keyword>
<keyword evidence="4" id="KW-1003">Cell membrane</keyword>
<feature type="transmembrane region" description="Helical" evidence="12">
    <location>
        <begin position="355"/>
        <end position="374"/>
    </location>
</feature>
<feature type="transmembrane region" description="Helical" evidence="12">
    <location>
        <begin position="75"/>
        <end position="96"/>
    </location>
</feature>
<comment type="subcellular location">
    <subcellularLocation>
        <location evidence="1">Cell membrane</location>
        <topology evidence="1">Multi-pass membrane protein</topology>
    </subcellularLocation>
</comment>
<feature type="transmembrane region" description="Helical" evidence="12">
    <location>
        <begin position="380"/>
        <end position="403"/>
    </location>
</feature>
<name>A0ABS5XY76_9MICO</name>